<dbReference type="GO" id="GO:0006623">
    <property type="term" value="P:protein targeting to vacuole"/>
    <property type="evidence" value="ECO:0007669"/>
    <property type="project" value="TreeGrafter"/>
</dbReference>
<dbReference type="Proteomes" id="UP000759131">
    <property type="component" value="Unassembled WGS sequence"/>
</dbReference>
<keyword evidence="4" id="KW-0813">Transport</keyword>
<evidence type="ECO:0000256" key="3">
    <source>
        <dbReference type="ARBA" id="ARBA00015717"/>
    </source>
</evidence>
<gene>
    <name evidence="10" type="ORF">OSB1V03_LOCUS11441</name>
</gene>
<evidence type="ECO:0000256" key="6">
    <source>
        <dbReference type="ARBA" id="ARBA00022927"/>
    </source>
</evidence>
<dbReference type="OrthoDB" id="10264595at2759"/>
<accession>A0A7R9KZ55</accession>
<feature type="compositionally biased region" description="Basic residues" evidence="8">
    <location>
        <begin position="665"/>
        <end position="675"/>
    </location>
</feature>
<evidence type="ECO:0000256" key="7">
    <source>
        <dbReference type="ARBA" id="ARBA00023136"/>
    </source>
</evidence>
<feature type="domain" description="Clathrin/coatomer adaptor adaptin-like N-terminal" evidence="9">
    <location>
        <begin position="28"/>
        <end position="563"/>
    </location>
</feature>
<evidence type="ECO:0000313" key="11">
    <source>
        <dbReference type="Proteomes" id="UP000759131"/>
    </source>
</evidence>
<organism evidence="10">
    <name type="scientific">Medioppia subpectinata</name>
    <dbReference type="NCBI Taxonomy" id="1979941"/>
    <lineage>
        <taxon>Eukaryota</taxon>
        <taxon>Metazoa</taxon>
        <taxon>Ecdysozoa</taxon>
        <taxon>Arthropoda</taxon>
        <taxon>Chelicerata</taxon>
        <taxon>Arachnida</taxon>
        <taxon>Acari</taxon>
        <taxon>Acariformes</taxon>
        <taxon>Sarcoptiformes</taxon>
        <taxon>Oribatida</taxon>
        <taxon>Brachypylina</taxon>
        <taxon>Oppioidea</taxon>
        <taxon>Oppiidae</taxon>
        <taxon>Medioppia</taxon>
    </lineage>
</organism>
<protein>
    <recommendedName>
        <fullName evidence="3">AP-3 complex subunit delta</fullName>
    </recommendedName>
</protein>
<dbReference type="GO" id="GO:0016182">
    <property type="term" value="P:synaptic vesicle budding from endosome"/>
    <property type="evidence" value="ECO:0007669"/>
    <property type="project" value="TreeGrafter"/>
</dbReference>
<sequence length="856" mass="97043">MTLRKVKGNFDRIFDKNLSDLVRGIRNNKDNEIKEELRQESISVKANAVAKLTYLQMIGYDISWSAFNIIEVMSSQKFTYKRIGYLAASQCFHENTEVLMLTTNMIRKDLNSQNMYDAGCAMSGLSCFVSTDISRDLANDVLTLLTSTKPYLRKKAVLLMYKIFLKFPEALKPAFPRLKEKLEDPDPGVQSAAVNVICELARKNPKNYLSLAPVFFKLMTNSTNNWMLIKIIKLFGALTPLEPRLGRKLIEPLTNLIHSTSAMSLLYECINTVIAVLISISSGLPNHNASIQLCVQKLRILIEDSDQNLKYLGLLAMSKILKTHPKSVQAHKDLVLTCLDDKDESIRLRALDLLYGMVTKKNLMEIVQKLLVNVNESQMGNKYRDEIIAKLIDICSQNDYQFITNFEWYITVLVELSRVEGGTEHGGLIAQQLLDVAIRVDAIRSFVTRHMAILLENSHLFMNNSSVCEVLYASAWICGEFADFIPEQTSTLMHLLTTTAFPAHITAVFLQNASKILSKMSNEKTDDFYRLCDELIDKHLPHFLTNEDLEVQERASSFLQIIQIMKSEDINMEQLFFAYALNPVAAKAQRKVPIPAGLELDLPFVEFDGDDSEDETIEEMSFGGDDEEEEEEVILTEVQIQHNRQIADDRKAQMDKNPNYLKSSSKSKKKKKNTRKERDVEMAEEVLEEAPEVAVDSAKPVKSNAIPGLVSSQNYVKKTKRKKTKKKRLKKKKSSKKVKPIEEKSEKKTKKKRIKSKDNQDLENGENLLVNLDDMEVMTEVMTTGVKKKTKRPKSLELNGEKKKSKKKGKSKITVLETTESTPKRDDYEETAGIETPSLFVPSLQSAIASETAAEP</sequence>
<name>A0A7R9KZ55_9ACAR</name>
<feature type="non-terminal residue" evidence="10">
    <location>
        <position position="1"/>
    </location>
</feature>
<dbReference type="GO" id="GO:0043195">
    <property type="term" value="C:terminal bouton"/>
    <property type="evidence" value="ECO:0007669"/>
    <property type="project" value="TreeGrafter"/>
</dbReference>
<keyword evidence="5" id="KW-0677">Repeat</keyword>
<dbReference type="SUPFAM" id="SSF48371">
    <property type="entry name" value="ARM repeat"/>
    <property type="match status" value="1"/>
</dbReference>
<dbReference type="GO" id="GO:0098830">
    <property type="term" value="C:presynaptic endosome"/>
    <property type="evidence" value="ECO:0007669"/>
    <property type="project" value="TreeGrafter"/>
</dbReference>
<dbReference type="InterPro" id="IPR017105">
    <property type="entry name" value="AP3_complex_dsu"/>
</dbReference>
<dbReference type="GO" id="GO:0048499">
    <property type="term" value="P:synaptic vesicle membrane organization"/>
    <property type="evidence" value="ECO:0007669"/>
    <property type="project" value="TreeGrafter"/>
</dbReference>
<dbReference type="GO" id="GO:0030123">
    <property type="term" value="C:AP-3 adaptor complex"/>
    <property type="evidence" value="ECO:0007669"/>
    <property type="project" value="InterPro"/>
</dbReference>
<dbReference type="GO" id="GO:0010008">
    <property type="term" value="C:endosome membrane"/>
    <property type="evidence" value="ECO:0007669"/>
    <property type="project" value="TreeGrafter"/>
</dbReference>
<dbReference type="EMBL" id="OC863479">
    <property type="protein sequence ID" value="CAD7631030.1"/>
    <property type="molecule type" value="Genomic_DNA"/>
</dbReference>
<dbReference type="GO" id="GO:0098943">
    <property type="term" value="P:neurotransmitter receptor transport, postsynaptic endosome to lysosome"/>
    <property type="evidence" value="ECO:0007669"/>
    <property type="project" value="TreeGrafter"/>
</dbReference>
<dbReference type="GO" id="GO:1904115">
    <property type="term" value="C:axon cytoplasm"/>
    <property type="evidence" value="ECO:0007669"/>
    <property type="project" value="GOC"/>
</dbReference>
<dbReference type="Pfam" id="PF01602">
    <property type="entry name" value="Adaptin_N"/>
    <property type="match status" value="1"/>
</dbReference>
<dbReference type="InterPro" id="IPR016024">
    <property type="entry name" value="ARM-type_fold"/>
</dbReference>
<keyword evidence="6" id="KW-0653">Protein transport</keyword>
<evidence type="ECO:0000313" key="10">
    <source>
        <dbReference type="EMBL" id="CAD7631030.1"/>
    </source>
</evidence>
<dbReference type="AlphaFoldDB" id="A0A7R9KZ55"/>
<dbReference type="Gene3D" id="1.25.10.10">
    <property type="entry name" value="Leucine-rich Repeat Variant"/>
    <property type="match status" value="1"/>
</dbReference>
<dbReference type="EMBL" id="CAJPIZ010008904">
    <property type="protein sequence ID" value="CAG2111460.1"/>
    <property type="molecule type" value="Genomic_DNA"/>
</dbReference>
<reference evidence="10" key="1">
    <citation type="submission" date="2020-11" db="EMBL/GenBank/DDBJ databases">
        <authorList>
            <person name="Tran Van P."/>
        </authorList>
    </citation>
    <scope>NUCLEOTIDE SEQUENCE</scope>
</reference>
<dbReference type="InterPro" id="IPR011989">
    <property type="entry name" value="ARM-like"/>
</dbReference>
<evidence type="ECO:0000256" key="4">
    <source>
        <dbReference type="ARBA" id="ARBA00022448"/>
    </source>
</evidence>
<comment type="subcellular location">
    <subcellularLocation>
        <location evidence="1">Endomembrane system</location>
    </subcellularLocation>
</comment>
<keyword evidence="11" id="KW-1185">Reference proteome</keyword>
<dbReference type="PANTHER" id="PTHR22781">
    <property type="entry name" value="DELTA ADAPTIN-RELATED"/>
    <property type="match status" value="1"/>
</dbReference>
<evidence type="ECO:0000259" key="9">
    <source>
        <dbReference type="Pfam" id="PF01602"/>
    </source>
</evidence>
<feature type="compositionally biased region" description="Basic residues" evidence="8">
    <location>
        <begin position="717"/>
        <end position="738"/>
    </location>
</feature>
<feature type="region of interest" description="Disordered" evidence="8">
    <location>
        <begin position="783"/>
        <end position="856"/>
    </location>
</feature>
<feature type="region of interest" description="Disordered" evidence="8">
    <location>
        <begin position="642"/>
        <end position="767"/>
    </location>
</feature>
<keyword evidence="7" id="KW-0472">Membrane</keyword>
<dbReference type="PIRSF" id="PIRSF037092">
    <property type="entry name" value="AP3_complex_delta"/>
    <property type="match status" value="1"/>
</dbReference>
<comment type="similarity">
    <text evidence="2">Belongs to the adaptor complexes large subunit family.</text>
</comment>
<evidence type="ECO:0000256" key="8">
    <source>
        <dbReference type="SAM" id="MobiDB-lite"/>
    </source>
</evidence>
<evidence type="ECO:0000256" key="1">
    <source>
        <dbReference type="ARBA" id="ARBA00004308"/>
    </source>
</evidence>
<dbReference type="GO" id="GO:0048490">
    <property type="term" value="P:anterograde synaptic vesicle transport"/>
    <property type="evidence" value="ECO:0007669"/>
    <property type="project" value="TreeGrafter"/>
</dbReference>
<dbReference type="InterPro" id="IPR002553">
    <property type="entry name" value="Clathrin/coatomer_adapt-like_N"/>
</dbReference>
<dbReference type="GO" id="GO:0006896">
    <property type="term" value="P:Golgi to vacuole transport"/>
    <property type="evidence" value="ECO:0007669"/>
    <property type="project" value="TreeGrafter"/>
</dbReference>
<feature type="compositionally biased region" description="Basic and acidic residues" evidence="8">
    <location>
        <begin position="645"/>
        <end position="654"/>
    </location>
</feature>
<proteinExistence type="inferred from homology"/>
<dbReference type="PANTHER" id="PTHR22781:SF12">
    <property type="entry name" value="AP-3 COMPLEX SUBUNIT DELTA-1"/>
    <property type="match status" value="1"/>
</dbReference>
<dbReference type="FunFam" id="1.25.10.10:FF:000251">
    <property type="entry name" value="AP-3 complex subunit delta"/>
    <property type="match status" value="1"/>
</dbReference>
<evidence type="ECO:0000256" key="5">
    <source>
        <dbReference type="ARBA" id="ARBA00022737"/>
    </source>
</evidence>
<feature type="compositionally biased region" description="Acidic residues" evidence="8">
    <location>
        <begin position="682"/>
        <end position="691"/>
    </location>
</feature>
<evidence type="ECO:0000256" key="2">
    <source>
        <dbReference type="ARBA" id="ARBA00006613"/>
    </source>
</evidence>